<evidence type="ECO:0008006" key="10">
    <source>
        <dbReference type="Google" id="ProtNLM"/>
    </source>
</evidence>
<evidence type="ECO:0000256" key="5">
    <source>
        <dbReference type="SAM" id="Phobius"/>
    </source>
</evidence>
<dbReference type="HOGENOM" id="CLU_013156_0_0_1"/>
<dbReference type="InterPro" id="IPR036179">
    <property type="entry name" value="Ig-like_dom_sf"/>
</dbReference>
<feature type="compositionally biased region" description="Polar residues" evidence="4">
    <location>
        <begin position="447"/>
        <end position="461"/>
    </location>
</feature>
<keyword evidence="3" id="KW-0393">Immunoglobulin domain</keyword>
<name>H3AZJ1_LATCH</name>
<reference evidence="8" key="3">
    <citation type="submission" date="2025-09" db="UniProtKB">
        <authorList>
            <consortium name="Ensembl"/>
        </authorList>
    </citation>
    <scope>IDENTIFICATION</scope>
</reference>
<dbReference type="PANTHER" id="PTHR44170">
    <property type="entry name" value="PROTEIN SIDEKICK"/>
    <property type="match status" value="1"/>
</dbReference>
<evidence type="ECO:0000313" key="8">
    <source>
        <dbReference type="Ensembl" id="ENSLACP00000015062.1"/>
    </source>
</evidence>
<protein>
    <recommendedName>
        <fullName evidence="10">Roundabout guidance receptor 4</fullName>
    </recommendedName>
</protein>
<dbReference type="FunCoup" id="H3AZJ1">
    <property type="interactions" value="106"/>
</dbReference>
<keyword evidence="2" id="KW-1015">Disulfide bond</keyword>
<proteinExistence type="predicted"/>
<keyword evidence="5" id="KW-1133">Transmembrane helix</keyword>
<dbReference type="EMBL" id="AFYH01032032">
    <property type="status" value="NOT_ANNOTATED_CDS"/>
    <property type="molecule type" value="Genomic_DNA"/>
</dbReference>
<dbReference type="Ensembl" id="ENSLACT00000015168.1">
    <property type="protein sequence ID" value="ENSLACP00000015062.1"/>
    <property type="gene ID" value="ENSLACG00000013255.1"/>
</dbReference>
<dbReference type="STRING" id="7897.ENSLACP00000015062"/>
<dbReference type="InterPro" id="IPR013783">
    <property type="entry name" value="Ig-like_fold"/>
</dbReference>
<dbReference type="PANTHER" id="PTHR44170:SF11">
    <property type="entry name" value="ROUNDABOUT HOMOLOG 4"/>
    <property type="match status" value="1"/>
</dbReference>
<feature type="domain" description="Fibronectin type-III" evidence="7">
    <location>
        <begin position="148"/>
        <end position="246"/>
    </location>
</feature>
<dbReference type="SUPFAM" id="SSF48726">
    <property type="entry name" value="Immunoglobulin"/>
    <property type="match status" value="1"/>
</dbReference>
<dbReference type="Proteomes" id="UP000008672">
    <property type="component" value="Unassembled WGS sequence"/>
</dbReference>
<organism evidence="8 9">
    <name type="scientific">Latimeria chalumnae</name>
    <name type="common">Coelacanth</name>
    <dbReference type="NCBI Taxonomy" id="7897"/>
    <lineage>
        <taxon>Eukaryota</taxon>
        <taxon>Metazoa</taxon>
        <taxon>Chordata</taxon>
        <taxon>Craniata</taxon>
        <taxon>Vertebrata</taxon>
        <taxon>Euteleostomi</taxon>
        <taxon>Coelacanthiformes</taxon>
        <taxon>Coelacanthidae</taxon>
        <taxon>Latimeria</taxon>
    </lineage>
</organism>
<reference evidence="9" key="1">
    <citation type="submission" date="2011-08" db="EMBL/GenBank/DDBJ databases">
        <title>The draft genome of Latimeria chalumnae.</title>
        <authorList>
            <person name="Di Palma F."/>
            <person name="Alfoldi J."/>
            <person name="Johnson J."/>
            <person name="Berlin A."/>
            <person name="Gnerre S."/>
            <person name="Jaffe D."/>
            <person name="MacCallum I."/>
            <person name="Young S."/>
            <person name="Walker B.J."/>
            <person name="Lander E."/>
            <person name="Lindblad-Toh K."/>
        </authorList>
    </citation>
    <scope>NUCLEOTIDE SEQUENCE [LARGE SCALE GENOMIC DNA]</scope>
    <source>
        <strain evidence="9">Wild caught</strain>
    </source>
</reference>
<dbReference type="AlphaFoldDB" id="H3AZJ1"/>
<feature type="region of interest" description="Disordered" evidence="4">
    <location>
        <begin position="559"/>
        <end position="609"/>
    </location>
</feature>
<dbReference type="SMART" id="SM00060">
    <property type="entry name" value="FN3"/>
    <property type="match status" value="2"/>
</dbReference>
<dbReference type="InterPro" id="IPR003961">
    <property type="entry name" value="FN3_dom"/>
</dbReference>
<dbReference type="OMA" id="RWLLNGH"/>
<evidence type="ECO:0000259" key="6">
    <source>
        <dbReference type="PROSITE" id="PS50835"/>
    </source>
</evidence>
<keyword evidence="1" id="KW-0677">Repeat</keyword>
<dbReference type="GeneTree" id="ENSGT00940000164559"/>
<feature type="transmembrane region" description="Helical" evidence="5">
    <location>
        <begin position="317"/>
        <end position="338"/>
    </location>
</feature>
<dbReference type="FunFam" id="2.60.40.10:FF:000028">
    <property type="entry name" value="Neuronal cell adhesion molecule"/>
    <property type="match status" value="1"/>
</dbReference>
<dbReference type="SUPFAM" id="SSF49265">
    <property type="entry name" value="Fibronectin type III"/>
    <property type="match status" value="1"/>
</dbReference>
<dbReference type="CDD" id="cd00063">
    <property type="entry name" value="FN3"/>
    <property type="match status" value="2"/>
</dbReference>
<evidence type="ECO:0000313" key="9">
    <source>
        <dbReference type="Proteomes" id="UP000008672"/>
    </source>
</evidence>
<dbReference type="InterPro" id="IPR007110">
    <property type="entry name" value="Ig-like_dom"/>
</dbReference>
<dbReference type="Gene3D" id="2.60.40.10">
    <property type="entry name" value="Immunoglobulins"/>
    <property type="match status" value="3"/>
</dbReference>
<dbReference type="FunFam" id="2.60.40.10:FF:000065">
    <property type="entry name" value="roundabout homolog 1 isoform X3"/>
    <property type="match status" value="1"/>
</dbReference>
<keyword evidence="5" id="KW-0812">Transmembrane</keyword>
<dbReference type="GO" id="GO:0098609">
    <property type="term" value="P:cell-cell adhesion"/>
    <property type="evidence" value="ECO:0007669"/>
    <property type="project" value="TreeGrafter"/>
</dbReference>
<dbReference type="Pfam" id="PF00041">
    <property type="entry name" value="fn3"/>
    <property type="match status" value="2"/>
</dbReference>
<evidence type="ECO:0000256" key="2">
    <source>
        <dbReference type="ARBA" id="ARBA00023157"/>
    </source>
</evidence>
<evidence type="ECO:0000256" key="1">
    <source>
        <dbReference type="ARBA" id="ARBA00022737"/>
    </source>
</evidence>
<evidence type="ECO:0000256" key="4">
    <source>
        <dbReference type="SAM" id="MobiDB-lite"/>
    </source>
</evidence>
<accession>H3AZJ1</accession>
<dbReference type="InterPro" id="IPR036116">
    <property type="entry name" value="FN3_sf"/>
</dbReference>
<dbReference type="EMBL" id="AFYH01032030">
    <property type="status" value="NOT_ANNOTATED_CDS"/>
    <property type="molecule type" value="Genomic_DNA"/>
</dbReference>
<evidence type="ECO:0000256" key="3">
    <source>
        <dbReference type="ARBA" id="ARBA00023319"/>
    </source>
</evidence>
<feature type="region of interest" description="Disordered" evidence="4">
    <location>
        <begin position="447"/>
        <end position="470"/>
    </location>
</feature>
<keyword evidence="9" id="KW-1185">Reference proteome</keyword>
<feature type="transmembrane region" description="Helical" evidence="5">
    <location>
        <begin position="258"/>
        <end position="279"/>
    </location>
</feature>
<sequence length="779" mass="86876">HDSGKYTCIAENQVGTVSATTTLSVQDVADAGQREKPKEIHRDLSSIRVDLDNVTALVSSPSVYLHWKVLSPSQHIDGYSIYYRSLLPASTDWTEKKFAKPTQHNAIISMLKRGYKYEFKVQPYAGKFYGHGSNVKHLRIPEEVPSAPPQSVTMVIAESQNGTVVISWEPPPHAAHNGIIKGYQVWCMSNKTQHRSDWMVNGGTHSLEIPALISGIEYWVQVAAINGAGVGVQSNPKYIFIEISESCRVHMIYRRKRFSFFSFFFNHFSTGHDILITYVNLPSSLLLSPTSEPITDITTLQHSMALEQVLEVVRQPAFIASIGVVIWVVLMILTICVYQQRTKRYFIFLGLYGFASEDIVIKHRMSLTELPWNSSTWKNTTPSTNFSGSSQFLWAESKENPSFRKSTLSFEKTTHCSRDHSVPIVPDSSIFGTLYVDLSELHPVNSLPISPSSQASEQRGSMPSPRRAASQATLSAAGICACELRQSCSEGNKRKEKQLHSPQTKPYLIGTSKMTYWSWNLYGGSKKKKNLTQNPWPMVTSPEISPPEVHSQAIVPVPHRWNEKDSVKPLTPSTLKRKGSSKSTKLTTDVEPLQSDRSAPKTPSPPLEDKASYLTLSYSRLSTASFSLSTNEEGEELTPEEVARYLELSEEEEETQRQLISSVSSIPRPFSPPHTYGYICGPLPSDLDTDLAEEEDDLEIEAAYQSSRRVFRRYCHTPTSSIRSLVNGWGSVSEDNFTSARCSMISSSDGSFLMDANFAQALAVAVDSFCFGLAQSEED</sequence>
<dbReference type="PROSITE" id="PS50835">
    <property type="entry name" value="IG_LIKE"/>
    <property type="match status" value="1"/>
</dbReference>
<keyword evidence="5" id="KW-0472">Membrane</keyword>
<reference evidence="8" key="2">
    <citation type="submission" date="2025-08" db="UniProtKB">
        <authorList>
            <consortium name="Ensembl"/>
        </authorList>
    </citation>
    <scope>IDENTIFICATION</scope>
</reference>
<feature type="domain" description="Ig-like" evidence="6">
    <location>
        <begin position="1"/>
        <end position="24"/>
    </location>
</feature>
<evidence type="ECO:0000259" key="7">
    <source>
        <dbReference type="PROSITE" id="PS50853"/>
    </source>
</evidence>
<feature type="domain" description="Fibronectin type-III" evidence="7">
    <location>
        <begin position="47"/>
        <end position="143"/>
    </location>
</feature>
<dbReference type="eggNOG" id="KOG4222">
    <property type="taxonomic scope" value="Eukaryota"/>
</dbReference>
<dbReference type="PROSITE" id="PS50853">
    <property type="entry name" value="FN3"/>
    <property type="match status" value="2"/>
</dbReference>
<dbReference type="EMBL" id="AFYH01032033">
    <property type="status" value="NOT_ANNOTATED_CDS"/>
    <property type="molecule type" value="Genomic_DNA"/>
</dbReference>
<dbReference type="EMBL" id="AFYH01032031">
    <property type="status" value="NOT_ANNOTATED_CDS"/>
    <property type="molecule type" value="Genomic_DNA"/>
</dbReference>
<dbReference type="InParanoid" id="H3AZJ1"/>